<feature type="repeat" description="ANK" evidence="3">
    <location>
        <begin position="176"/>
        <end position="208"/>
    </location>
</feature>
<reference evidence="4" key="1">
    <citation type="submission" date="2015-09" db="EMBL/GenBank/DDBJ databases">
        <title>Draft Genome Sequences of Two Novel Amoeba-resistant Intranuclear Bacteria, Candidatus Berkiella cookevillensis and Candidatus Berkiella aquae.</title>
        <authorList>
            <person name="Mehari Y.T."/>
            <person name="Arivett B.A."/>
            <person name="Farone A.L."/>
            <person name="Gunderson J.H."/>
            <person name="Farone M.B."/>
        </authorList>
    </citation>
    <scope>NUCLEOTIDE SEQUENCE [LARGE SCALE GENOMIC DNA]</scope>
    <source>
        <strain evidence="4">CC99</strain>
    </source>
</reference>
<keyword evidence="6" id="KW-1185">Reference proteome</keyword>
<accession>A0A0Q9YTG9</accession>
<dbReference type="EMBL" id="LKHV02000001">
    <property type="protein sequence ID" value="MCS5708530.1"/>
    <property type="molecule type" value="Genomic_DNA"/>
</dbReference>
<gene>
    <name evidence="4" type="ORF">CC99x_00110</name>
    <name evidence="5" type="ORF">CC99x_006365</name>
</gene>
<organism evidence="4">
    <name type="scientific">Candidatus Berkiella cookevillensis</name>
    <dbReference type="NCBI Taxonomy" id="437022"/>
    <lineage>
        <taxon>Bacteria</taxon>
        <taxon>Pseudomonadati</taxon>
        <taxon>Pseudomonadota</taxon>
        <taxon>Gammaproteobacteria</taxon>
        <taxon>Candidatus Berkiellales</taxon>
        <taxon>Candidatus Berkiellaceae</taxon>
        <taxon>Candidatus Berkiella</taxon>
    </lineage>
</organism>
<dbReference type="Gene3D" id="1.25.40.20">
    <property type="entry name" value="Ankyrin repeat-containing domain"/>
    <property type="match status" value="1"/>
</dbReference>
<evidence type="ECO:0000313" key="6">
    <source>
        <dbReference type="Proteomes" id="UP000051494"/>
    </source>
</evidence>
<proteinExistence type="predicted"/>
<dbReference type="RefSeq" id="WP_057622555.1">
    <property type="nucleotide sequence ID" value="NZ_LKHV02000001.1"/>
</dbReference>
<evidence type="ECO:0000256" key="1">
    <source>
        <dbReference type="ARBA" id="ARBA00022737"/>
    </source>
</evidence>
<dbReference type="Proteomes" id="UP000051494">
    <property type="component" value="Unassembled WGS sequence"/>
</dbReference>
<name>A0A0Q9YTG9_9GAMM</name>
<evidence type="ECO:0000313" key="4">
    <source>
        <dbReference type="EMBL" id="KRG19889.1"/>
    </source>
</evidence>
<dbReference type="PANTHER" id="PTHR24198">
    <property type="entry name" value="ANKYRIN REPEAT AND PROTEIN KINASE DOMAIN-CONTAINING PROTEIN"/>
    <property type="match status" value="1"/>
</dbReference>
<dbReference type="OrthoDB" id="6329794at2"/>
<dbReference type="PROSITE" id="PS50088">
    <property type="entry name" value="ANK_REPEAT"/>
    <property type="match status" value="2"/>
</dbReference>
<dbReference type="InterPro" id="IPR036770">
    <property type="entry name" value="Ankyrin_rpt-contain_sf"/>
</dbReference>
<evidence type="ECO:0000256" key="3">
    <source>
        <dbReference type="PROSITE-ProRule" id="PRU00023"/>
    </source>
</evidence>
<protein>
    <submittedName>
        <fullName evidence="5">Ankyrin repeat domain-containing protein</fullName>
    </submittedName>
    <submittedName>
        <fullName evidence="4">Ankyrin repeat protein</fullName>
    </submittedName>
</protein>
<sequence length="285" mass="31951">MIDKLKLLRAMQAKDSAIAIAEINSADIASAEINSADIASLNFYFKENSAASNEYTLLHYAVQCQLPEVVDALLKKGMDPEIKSLGERKHGAFLETPLHTAVRQLLYYISNEAEKISMLRIIEILLSQSPNTRLALNGDQATPIHLATYNEKALSALKLFFNPRFPGVDINLTNSYGSTLLHKAAVCNNAPALKFLLKMRANPRLYNHAGKLAIDSARKGTEIHNILKPYHETVRSLQTLCFYKLYQEKAQVVNIIPVTLARRFEEISLEIQSQEEARRRATLLS</sequence>
<dbReference type="InterPro" id="IPR002110">
    <property type="entry name" value="Ankyrin_rpt"/>
</dbReference>
<keyword evidence="1" id="KW-0677">Repeat</keyword>
<keyword evidence="2 3" id="KW-0040">ANK repeat</keyword>
<dbReference type="STRING" id="437022.CC99x_00110"/>
<dbReference type="PANTHER" id="PTHR24198:SF165">
    <property type="entry name" value="ANKYRIN REPEAT-CONTAINING PROTEIN-RELATED"/>
    <property type="match status" value="1"/>
</dbReference>
<evidence type="ECO:0000256" key="2">
    <source>
        <dbReference type="ARBA" id="ARBA00023043"/>
    </source>
</evidence>
<dbReference type="AlphaFoldDB" id="A0A0Q9YTG9"/>
<dbReference type="Pfam" id="PF12796">
    <property type="entry name" value="Ank_2"/>
    <property type="match status" value="1"/>
</dbReference>
<comment type="caution">
    <text evidence="4">The sequence shown here is derived from an EMBL/GenBank/DDBJ whole genome shotgun (WGS) entry which is preliminary data.</text>
</comment>
<reference evidence="5" key="2">
    <citation type="journal article" date="2016" name="Genome Announc.">
        <title>Draft Genome Sequences of Two Novel Amoeba-Resistant Intranuclear Bacteria, 'Candidatus Berkiella cookevillensis' and 'Candidatus Berkiella aquae'.</title>
        <authorList>
            <person name="Mehari Y.T."/>
            <person name="Arivett B.A."/>
            <person name="Farone A.L."/>
            <person name="Gunderson J.H."/>
            <person name="Farone M.B."/>
        </authorList>
    </citation>
    <scope>NUCLEOTIDE SEQUENCE</scope>
    <source>
        <strain evidence="5">CC99</strain>
    </source>
</reference>
<dbReference type="Pfam" id="PF13606">
    <property type="entry name" value="Ank_3"/>
    <property type="match status" value="1"/>
</dbReference>
<evidence type="ECO:0000313" key="5">
    <source>
        <dbReference type="EMBL" id="MCS5708530.1"/>
    </source>
</evidence>
<dbReference type="SUPFAM" id="SSF48403">
    <property type="entry name" value="Ankyrin repeat"/>
    <property type="match status" value="1"/>
</dbReference>
<reference evidence="5" key="3">
    <citation type="submission" date="2021-06" db="EMBL/GenBank/DDBJ databases">
        <title>Genomic Description and Analysis of Intracellular Bacteria, Candidatus Berkiella cookevillensis and Candidatus Berkiella aquae.</title>
        <authorList>
            <person name="Kidane D.T."/>
            <person name="Mehari Y.T."/>
            <person name="Rice F.C."/>
            <person name="Arivett B.A."/>
            <person name="Farone A.L."/>
            <person name="Berk S.G."/>
            <person name="Farone M.B."/>
        </authorList>
    </citation>
    <scope>NUCLEOTIDE SEQUENCE</scope>
    <source>
        <strain evidence="5">CC99</strain>
    </source>
</reference>
<dbReference type="SMART" id="SM00248">
    <property type="entry name" value="ANK"/>
    <property type="match status" value="4"/>
</dbReference>
<feature type="repeat" description="ANK" evidence="3">
    <location>
        <begin position="53"/>
        <end position="85"/>
    </location>
</feature>
<dbReference type="EMBL" id="LKHV01000001">
    <property type="protein sequence ID" value="KRG19889.1"/>
    <property type="molecule type" value="Genomic_DNA"/>
</dbReference>